<dbReference type="PANTHER" id="PTHR43765">
    <property type="entry name" value="2-DEHYDROPANTOATE 2-REDUCTASE-RELATED"/>
    <property type="match status" value="1"/>
</dbReference>
<dbReference type="GO" id="GO:0005739">
    <property type="term" value="C:mitochondrion"/>
    <property type="evidence" value="ECO:0007669"/>
    <property type="project" value="TreeGrafter"/>
</dbReference>
<dbReference type="EMBL" id="ABDF02000088">
    <property type="protein sequence ID" value="EHK17663.1"/>
    <property type="molecule type" value="Genomic_DNA"/>
</dbReference>
<dbReference type="GO" id="GO:0050661">
    <property type="term" value="F:NADP binding"/>
    <property type="evidence" value="ECO:0007669"/>
    <property type="project" value="TreeGrafter"/>
</dbReference>
<dbReference type="InterPro" id="IPR050838">
    <property type="entry name" value="Ketopantoate_reductase"/>
</dbReference>
<dbReference type="eggNOG" id="ENOG502QPT5">
    <property type="taxonomic scope" value="Eukaryota"/>
</dbReference>
<gene>
    <name evidence="6" type="ORF">TRIVIDRAFT_57476</name>
</gene>
<evidence type="ECO:0000313" key="6">
    <source>
        <dbReference type="EMBL" id="EHK17663.1"/>
    </source>
</evidence>
<dbReference type="InterPro" id="IPR013328">
    <property type="entry name" value="6PGD_dom2"/>
</dbReference>
<accession>G9N6A1</accession>
<proteinExistence type="inferred from homology"/>
<dbReference type="VEuPathDB" id="FungiDB:TRIVIDRAFT_57476"/>
<comment type="caution">
    <text evidence="6">The sequence shown here is derived from an EMBL/GenBank/DDBJ whole genome shotgun (WGS) entry which is preliminary data.</text>
</comment>
<comment type="similarity">
    <text evidence="1">Belongs to the ketopantoate reductase family.</text>
</comment>
<dbReference type="GeneID" id="25795726"/>
<feature type="domain" description="Ketopantoate reductase N-terminal" evidence="4">
    <location>
        <begin position="58"/>
        <end position="230"/>
    </location>
</feature>
<sequence length="442" mass="48437">MAAYSTQASHQPAWLQSLLDNTRPAPKLYAWSPENVDSSISGNDNSKHSNSDDLDRRIFILGVGNLGRLYASCLSMQSPRPPITLVVHRKELLSQWIQSPGLEITRLGKLYSGKDEFQIEWWTEQAPTQGPVREVAQASKIRNLIIATKAAAAMPETDKLRRYLDSTSSLAFLQNGMSKLWPPHGQEYIAKRYPDNSGPNILACVTNHGVLSEGPFKSLHASPADTAIGPVLLNDNTPYPAPSVAYLTEAIATAPDLNARSVTRAELWVSQLQKLVVNSSINPLTAILRCKNGVLFENPNGVIAKVIDRLLYESGAVLQTLINHPSSAQILTDSTEIEGQSLDVLREELTLRFSQPQLRTMLYKIGQIVKDNTSSMLQDARAGKSTEIRDFNGWLVETAGFLGKNSSGQQSDLDVSCHRALIALVESGAVLDESELAKQLLS</sequence>
<keyword evidence="3" id="KW-0560">Oxidoreductase</keyword>
<dbReference type="OMA" id="RKEPFQV"/>
<dbReference type="InParanoid" id="G9N6A1"/>
<organism evidence="6 7">
    <name type="scientific">Hypocrea virens (strain Gv29-8 / FGSC 10586)</name>
    <name type="common">Gliocladium virens</name>
    <name type="synonym">Trichoderma virens</name>
    <dbReference type="NCBI Taxonomy" id="413071"/>
    <lineage>
        <taxon>Eukaryota</taxon>
        <taxon>Fungi</taxon>
        <taxon>Dikarya</taxon>
        <taxon>Ascomycota</taxon>
        <taxon>Pezizomycotina</taxon>
        <taxon>Sordariomycetes</taxon>
        <taxon>Hypocreomycetidae</taxon>
        <taxon>Hypocreales</taxon>
        <taxon>Hypocreaceae</taxon>
        <taxon>Trichoderma</taxon>
    </lineage>
</organism>
<keyword evidence="2" id="KW-0521">NADP</keyword>
<dbReference type="STRING" id="413071.G9N6A1"/>
<evidence type="ECO:0000256" key="1">
    <source>
        <dbReference type="ARBA" id="ARBA00007870"/>
    </source>
</evidence>
<protein>
    <recommendedName>
        <fullName evidence="8">2-dehydropantoate 2-reductase</fullName>
    </recommendedName>
</protein>
<dbReference type="GO" id="GO:0008677">
    <property type="term" value="F:2-dehydropantoate 2-reductase activity"/>
    <property type="evidence" value="ECO:0007669"/>
    <property type="project" value="TreeGrafter"/>
</dbReference>
<dbReference type="SUPFAM" id="SSF48179">
    <property type="entry name" value="6-phosphogluconate dehydrogenase C-terminal domain-like"/>
    <property type="match status" value="1"/>
</dbReference>
<evidence type="ECO:0000256" key="3">
    <source>
        <dbReference type="ARBA" id="ARBA00023002"/>
    </source>
</evidence>
<dbReference type="Proteomes" id="UP000007115">
    <property type="component" value="Unassembled WGS sequence"/>
</dbReference>
<dbReference type="Gene3D" id="1.10.1040.10">
    <property type="entry name" value="N-(1-d-carboxylethyl)-l-norvaline Dehydrogenase, domain 2"/>
    <property type="match status" value="1"/>
</dbReference>
<keyword evidence="7" id="KW-1185">Reference proteome</keyword>
<evidence type="ECO:0000313" key="7">
    <source>
        <dbReference type="Proteomes" id="UP000007115"/>
    </source>
</evidence>
<dbReference type="InterPro" id="IPR008927">
    <property type="entry name" value="6-PGluconate_DH-like_C_sf"/>
</dbReference>
<reference evidence="6 7" key="1">
    <citation type="journal article" date="2011" name="Genome Biol.">
        <title>Comparative genome sequence analysis underscores mycoparasitism as the ancestral life style of Trichoderma.</title>
        <authorList>
            <person name="Kubicek C.P."/>
            <person name="Herrera-Estrella A."/>
            <person name="Seidl-Seiboth V."/>
            <person name="Martinez D.A."/>
            <person name="Druzhinina I.S."/>
            <person name="Thon M."/>
            <person name="Zeilinger S."/>
            <person name="Casas-Flores S."/>
            <person name="Horwitz B.A."/>
            <person name="Mukherjee P.K."/>
            <person name="Mukherjee M."/>
            <person name="Kredics L."/>
            <person name="Alcaraz L.D."/>
            <person name="Aerts A."/>
            <person name="Antal Z."/>
            <person name="Atanasova L."/>
            <person name="Cervantes-Badillo M.G."/>
            <person name="Challacombe J."/>
            <person name="Chertkov O."/>
            <person name="McCluskey K."/>
            <person name="Coulpier F."/>
            <person name="Deshpande N."/>
            <person name="von Doehren H."/>
            <person name="Ebbole D.J."/>
            <person name="Esquivel-Naranjo E.U."/>
            <person name="Fekete E."/>
            <person name="Flipphi M."/>
            <person name="Glaser F."/>
            <person name="Gomez-Rodriguez E.Y."/>
            <person name="Gruber S."/>
            <person name="Han C."/>
            <person name="Henrissat B."/>
            <person name="Hermosa R."/>
            <person name="Hernandez-Onate M."/>
            <person name="Karaffa L."/>
            <person name="Kosti I."/>
            <person name="Le Crom S."/>
            <person name="Lindquist E."/>
            <person name="Lucas S."/>
            <person name="Luebeck M."/>
            <person name="Luebeck P.S."/>
            <person name="Margeot A."/>
            <person name="Metz B."/>
            <person name="Misra M."/>
            <person name="Nevalainen H."/>
            <person name="Omann M."/>
            <person name="Packer N."/>
            <person name="Perrone G."/>
            <person name="Uresti-Rivera E.E."/>
            <person name="Salamov A."/>
            <person name="Schmoll M."/>
            <person name="Seiboth B."/>
            <person name="Shapiro H."/>
            <person name="Sukno S."/>
            <person name="Tamayo-Ramos J.A."/>
            <person name="Tisch D."/>
            <person name="Wiest A."/>
            <person name="Wilkinson H.H."/>
            <person name="Zhang M."/>
            <person name="Coutinho P.M."/>
            <person name="Kenerley C.M."/>
            <person name="Monte E."/>
            <person name="Baker S.E."/>
            <person name="Grigoriev I.V."/>
        </authorList>
    </citation>
    <scope>NUCLEOTIDE SEQUENCE [LARGE SCALE GENOMIC DNA]</scope>
    <source>
        <strain evidence="7">Gv29-8 / FGSC 10586</strain>
    </source>
</reference>
<dbReference type="HOGENOM" id="CLU_031468_9_0_1"/>
<dbReference type="OrthoDB" id="73846at2759"/>
<dbReference type="Gene3D" id="3.40.50.720">
    <property type="entry name" value="NAD(P)-binding Rossmann-like Domain"/>
    <property type="match status" value="1"/>
</dbReference>
<dbReference type="PANTHER" id="PTHR43765:SF2">
    <property type="entry name" value="2-DEHYDROPANTOATE 2-REDUCTASE"/>
    <property type="match status" value="1"/>
</dbReference>
<dbReference type="AlphaFoldDB" id="G9N6A1"/>
<dbReference type="Pfam" id="PF02558">
    <property type="entry name" value="ApbA"/>
    <property type="match status" value="1"/>
</dbReference>
<dbReference type="Pfam" id="PF08546">
    <property type="entry name" value="ApbA_C"/>
    <property type="match status" value="1"/>
</dbReference>
<name>G9N6A1_HYPVG</name>
<evidence type="ECO:0000259" key="4">
    <source>
        <dbReference type="Pfam" id="PF02558"/>
    </source>
</evidence>
<dbReference type="RefSeq" id="XP_013951861.1">
    <property type="nucleotide sequence ID" value="XM_014096386.1"/>
</dbReference>
<dbReference type="InterPro" id="IPR013332">
    <property type="entry name" value="KPR_N"/>
</dbReference>
<evidence type="ECO:0000256" key="2">
    <source>
        <dbReference type="ARBA" id="ARBA00022857"/>
    </source>
</evidence>
<dbReference type="InterPro" id="IPR013752">
    <property type="entry name" value="KPA_reductase"/>
</dbReference>
<evidence type="ECO:0008006" key="8">
    <source>
        <dbReference type="Google" id="ProtNLM"/>
    </source>
</evidence>
<evidence type="ECO:0000259" key="5">
    <source>
        <dbReference type="Pfam" id="PF08546"/>
    </source>
</evidence>
<feature type="domain" description="Ketopantoate reductase C-terminal" evidence="5">
    <location>
        <begin position="270"/>
        <end position="425"/>
    </location>
</feature>